<proteinExistence type="predicted"/>
<evidence type="ECO:0000313" key="1">
    <source>
        <dbReference type="EMBL" id="OTF75451.1"/>
    </source>
</evidence>
<comment type="caution">
    <text evidence="1">The sequence shown here is derived from an EMBL/GenBank/DDBJ whole genome shotgun (WGS) entry which is preliminary data.</text>
</comment>
<evidence type="ECO:0000313" key="2">
    <source>
        <dbReference type="Proteomes" id="UP000194236"/>
    </source>
</evidence>
<name>A0A1Y3B3Q8_EURMA</name>
<protein>
    <submittedName>
        <fullName evidence="1">Uncharacterized protein</fullName>
    </submittedName>
</protein>
<accession>A0A1Y3B3Q8</accession>
<keyword evidence="2" id="KW-1185">Reference proteome</keyword>
<reference evidence="1 2" key="1">
    <citation type="submission" date="2017-03" db="EMBL/GenBank/DDBJ databases">
        <title>Genome Survey of Euroglyphus maynei.</title>
        <authorList>
            <person name="Arlian L.G."/>
            <person name="Morgan M.S."/>
            <person name="Rider S.D."/>
        </authorList>
    </citation>
    <scope>NUCLEOTIDE SEQUENCE [LARGE SCALE GENOMIC DNA]</scope>
    <source>
        <strain evidence="1">Arlian Lab</strain>
        <tissue evidence="1">Whole body</tissue>
    </source>
</reference>
<organism evidence="1 2">
    <name type="scientific">Euroglyphus maynei</name>
    <name type="common">Mayne's house dust mite</name>
    <dbReference type="NCBI Taxonomy" id="6958"/>
    <lineage>
        <taxon>Eukaryota</taxon>
        <taxon>Metazoa</taxon>
        <taxon>Ecdysozoa</taxon>
        <taxon>Arthropoda</taxon>
        <taxon>Chelicerata</taxon>
        <taxon>Arachnida</taxon>
        <taxon>Acari</taxon>
        <taxon>Acariformes</taxon>
        <taxon>Sarcoptiformes</taxon>
        <taxon>Astigmata</taxon>
        <taxon>Psoroptidia</taxon>
        <taxon>Analgoidea</taxon>
        <taxon>Pyroglyphidae</taxon>
        <taxon>Pyroglyphinae</taxon>
        <taxon>Euroglyphus</taxon>
    </lineage>
</organism>
<dbReference type="AlphaFoldDB" id="A0A1Y3B3Q8"/>
<gene>
    <name evidence="1" type="ORF">BLA29_015112</name>
</gene>
<dbReference type="Proteomes" id="UP000194236">
    <property type="component" value="Unassembled WGS sequence"/>
</dbReference>
<sequence>MDNKSDIMEYSGNQKKKCHVGYGQNLEMELPERVIDRARTTIHDLERIFQIFFFKDFHF</sequence>
<dbReference type="EMBL" id="MUJZ01041942">
    <property type="protein sequence ID" value="OTF75451.1"/>
    <property type="molecule type" value="Genomic_DNA"/>
</dbReference>